<keyword evidence="1" id="KW-0378">Hydrolase</keyword>
<dbReference type="Gene3D" id="3.90.780.10">
    <property type="entry name" value="5'-Nucleotidase, C-terminal domain"/>
    <property type="match status" value="1"/>
</dbReference>
<protein>
    <submittedName>
        <fullName evidence="3">Bifunctional metallophosphatase/5'-nucleotidase</fullName>
    </submittedName>
</protein>
<sequence length="502" mass="57365">MAKKETIKIDVIATSDMHSQFLNGPHGSNIYRAGTYVKEVRQKNDNVLLLDSGGTLAGSIAAFYYAVVAPYKRHPLIKLMNAMQYDASGISPKEFKFGLSFFSKAVALSRFPWLSANIEYAQTREPYFSTPFTTKIFNGVKVAIIGLTSEGLMDREYFELEPEVRIEKMLTSAKRWILYIYENEAPDFLIAIYHGGLDRLSQSHVDRALNANEAEKLIKSVGVIDLLITGHQRQTYIGNDDKTVYVQAGQNAEQLVHIELSFIKHTTSYELEQVTPQVIDLNEYEEDDMLLKTTHYDRKAVEYWSEECVAAKPVDMHIEGLEDVVTAPHPFTQLLQDSIQTVYMNTISCVHMPKNGEHGLQGMVTNNDIYDACPHPDYPVDITIKGQDIKNILEYSYAHLAFNEGRLSLTIVDETLCTFWQGFEYHIDMSAPPYQRVTLEGIQLDHNYRVTMTDYCYRSFKHMLHDAYIHHISDTTLGELIADQLRQSDYTPQLKNNFTVHH</sequence>
<dbReference type="RefSeq" id="WP_059106495.1">
    <property type="nucleotide sequence ID" value="NZ_AP024589.1"/>
</dbReference>
<dbReference type="PANTHER" id="PTHR11575">
    <property type="entry name" value="5'-NUCLEOTIDASE-RELATED"/>
    <property type="match status" value="1"/>
</dbReference>
<dbReference type="PANTHER" id="PTHR11575:SF6">
    <property type="entry name" value="2',3'-CYCLIC-NUCLEOTIDE 2'-PHOSPHODIESTERASE_3'-NUCLEOTIDASE"/>
    <property type="match status" value="1"/>
</dbReference>
<feature type="domain" description="5'-Nucleotidase C-terminal" evidence="2">
    <location>
        <begin position="328"/>
        <end position="456"/>
    </location>
</feature>
<dbReference type="GO" id="GO:0030288">
    <property type="term" value="C:outer membrane-bounded periplasmic space"/>
    <property type="evidence" value="ECO:0007669"/>
    <property type="project" value="TreeGrafter"/>
</dbReference>
<dbReference type="Proteomes" id="UP000242470">
    <property type="component" value="Unassembled WGS sequence"/>
</dbReference>
<dbReference type="Gene3D" id="3.60.21.10">
    <property type="match status" value="1"/>
</dbReference>
<dbReference type="PRINTS" id="PR01607">
    <property type="entry name" value="APYRASEFAMLY"/>
</dbReference>
<gene>
    <name evidence="3" type="ORF">CD158_02900</name>
</gene>
<dbReference type="InterPro" id="IPR006179">
    <property type="entry name" value="5_nucleotidase/apyrase"/>
</dbReference>
<accession>A0AAP8PPZ5</accession>
<evidence type="ECO:0000259" key="2">
    <source>
        <dbReference type="Pfam" id="PF02872"/>
    </source>
</evidence>
<dbReference type="InterPro" id="IPR029052">
    <property type="entry name" value="Metallo-depent_PP-like"/>
</dbReference>
<comment type="similarity">
    <text evidence="1">Belongs to the 5'-nucleotidase family.</text>
</comment>
<dbReference type="InterPro" id="IPR008334">
    <property type="entry name" value="5'-Nucleotdase_C"/>
</dbReference>
<dbReference type="Pfam" id="PF02872">
    <property type="entry name" value="5_nucleotid_C"/>
    <property type="match status" value="1"/>
</dbReference>
<keyword evidence="1" id="KW-0547">Nucleotide-binding</keyword>
<dbReference type="GO" id="GO:0000166">
    <property type="term" value="F:nucleotide binding"/>
    <property type="evidence" value="ECO:0007669"/>
    <property type="project" value="UniProtKB-KW"/>
</dbReference>
<comment type="caution">
    <text evidence="3">The sequence shown here is derived from an EMBL/GenBank/DDBJ whole genome shotgun (WGS) entry which is preliminary data.</text>
</comment>
<dbReference type="SUPFAM" id="SSF56300">
    <property type="entry name" value="Metallo-dependent phosphatases"/>
    <property type="match status" value="1"/>
</dbReference>
<dbReference type="GeneID" id="64982621"/>
<dbReference type="AlphaFoldDB" id="A0AAP8PPZ5"/>
<organism evidence="3 4">
    <name type="scientific">Staphylococcus auricularis</name>
    <dbReference type="NCBI Taxonomy" id="29379"/>
    <lineage>
        <taxon>Bacteria</taxon>
        <taxon>Bacillati</taxon>
        <taxon>Bacillota</taxon>
        <taxon>Bacilli</taxon>
        <taxon>Bacillales</taxon>
        <taxon>Staphylococcaceae</taxon>
        <taxon>Staphylococcus</taxon>
    </lineage>
</organism>
<dbReference type="SUPFAM" id="SSF55816">
    <property type="entry name" value="5'-nucleotidase (syn. UDP-sugar hydrolase), C-terminal domain"/>
    <property type="match status" value="1"/>
</dbReference>
<reference evidence="3 4" key="1">
    <citation type="submission" date="2017-08" db="EMBL/GenBank/DDBJ databases">
        <title>Draft genome sequences of 64 type strains of genus Staph aureus.</title>
        <authorList>
            <person name="Cole K."/>
            <person name="Golubchik T."/>
            <person name="Russell J."/>
            <person name="Foster D."/>
            <person name="Llewelyn M."/>
            <person name="Wilson D."/>
            <person name="Crook D."/>
            <person name="Paul J."/>
        </authorList>
    </citation>
    <scope>NUCLEOTIDE SEQUENCE [LARGE SCALE GENOMIC DNA]</scope>
    <source>
        <strain evidence="3 4">NCTC 12101</strain>
    </source>
</reference>
<proteinExistence type="inferred from homology"/>
<evidence type="ECO:0000256" key="1">
    <source>
        <dbReference type="RuleBase" id="RU362119"/>
    </source>
</evidence>
<dbReference type="EMBL" id="PPQW01000011">
    <property type="protein sequence ID" value="PNZ68667.1"/>
    <property type="molecule type" value="Genomic_DNA"/>
</dbReference>
<dbReference type="GO" id="GO:0009166">
    <property type="term" value="P:nucleotide catabolic process"/>
    <property type="evidence" value="ECO:0007669"/>
    <property type="project" value="InterPro"/>
</dbReference>
<evidence type="ECO:0000313" key="3">
    <source>
        <dbReference type="EMBL" id="PNZ68667.1"/>
    </source>
</evidence>
<name>A0AAP8PPZ5_9STAP</name>
<dbReference type="GO" id="GO:0016787">
    <property type="term" value="F:hydrolase activity"/>
    <property type="evidence" value="ECO:0007669"/>
    <property type="project" value="UniProtKB-KW"/>
</dbReference>
<evidence type="ECO:0000313" key="4">
    <source>
        <dbReference type="Proteomes" id="UP000242470"/>
    </source>
</evidence>
<dbReference type="InterPro" id="IPR036907">
    <property type="entry name" value="5'-Nucleotdase_C_sf"/>
</dbReference>